<evidence type="ECO:0000256" key="5">
    <source>
        <dbReference type="ARBA" id="ARBA00022801"/>
    </source>
</evidence>
<comment type="subcellular location">
    <subcellularLocation>
        <location evidence="1">Secreted</location>
        <location evidence="1">Cell wall</location>
    </subcellularLocation>
</comment>
<evidence type="ECO:0008006" key="13">
    <source>
        <dbReference type="Google" id="ProtNLM"/>
    </source>
</evidence>
<keyword evidence="10" id="KW-0732">Signal</keyword>
<dbReference type="InterPro" id="IPR011050">
    <property type="entry name" value="Pectin_lyase_fold/virulence"/>
</dbReference>
<dbReference type="InterPro" id="IPR000743">
    <property type="entry name" value="Glyco_hydro_28"/>
</dbReference>
<protein>
    <recommendedName>
        <fullName evidence="13">Polygalacturonase</fullName>
    </recommendedName>
</protein>
<keyword evidence="4" id="KW-0964">Secreted</keyword>
<feature type="active site" evidence="8">
    <location>
        <position position="209"/>
    </location>
</feature>
<dbReference type="InterPro" id="IPR012334">
    <property type="entry name" value="Pectin_lyas_fold"/>
</dbReference>
<keyword evidence="6 9" id="KW-0326">Glycosidase</keyword>
<feature type="chain" id="PRO_5032746025" description="Polygalacturonase" evidence="10">
    <location>
        <begin position="22"/>
        <end position="361"/>
    </location>
</feature>
<dbReference type="GO" id="GO:0005975">
    <property type="term" value="P:carbohydrate metabolic process"/>
    <property type="evidence" value="ECO:0007669"/>
    <property type="project" value="InterPro"/>
</dbReference>
<evidence type="ECO:0000256" key="10">
    <source>
        <dbReference type="SAM" id="SignalP"/>
    </source>
</evidence>
<evidence type="ECO:0000256" key="8">
    <source>
        <dbReference type="PROSITE-ProRule" id="PRU10052"/>
    </source>
</evidence>
<evidence type="ECO:0000256" key="3">
    <source>
        <dbReference type="ARBA" id="ARBA00022512"/>
    </source>
</evidence>
<accession>A0A835IFS9</accession>
<name>A0A835IFS9_9MAGN</name>
<comment type="similarity">
    <text evidence="2 9">Belongs to the glycosyl hydrolase 28 family.</text>
</comment>
<dbReference type="OrthoDB" id="187139at2759"/>
<gene>
    <name evidence="11" type="ORF">IFM89_021383</name>
</gene>
<dbReference type="GO" id="GO:0071555">
    <property type="term" value="P:cell wall organization"/>
    <property type="evidence" value="ECO:0007669"/>
    <property type="project" value="UniProtKB-KW"/>
</dbReference>
<dbReference type="SUPFAM" id="SSF51126">
    <property type="entry name" value="Pectin lyase-like"/>
    <property type="match status" value="1"/>
</dbReference>
<keyword evidence="5 9" id="KW-0378">Hydrolase</keyword>
<keyword evidence="7" id="KW-0961">Cell wall biogenesis/degradation</keyword>
<dbReference type="PROSITE" id="PS00502">
    <property type="entry name" value="POLYGALACTURONASE"/>
    <property type="match status" value="1"/>
</dbReference>
<comment type="caution">
    <text evidence="11">The sequence shown here is derived from an EMBL/GenBank/DDBJ whole genome shotgun (WGS) entry which is preliminary data.</text>
</comment>
<proteinExistence type="inferred from homology"/>
<evidence type="ECO:0000256" key="9">
    <source>
        <dbReference type="RuleBase" id="RU361169"/>
    </source>
</evidence>
<evidence type="ECO:0000256" key="1">
    <source>
        <dbReference type="ARBA" id="ARBA00004191"/>
    </source>
</evidence>
<evidence type="ECO:0000256" key="4">
    <source>
        <dbReference type="ARBA" id="ARBA00022525"/>
    </source>
</evidence>
<dbReference type="InterPro" id="IPR006626">
    <property type="entry name" value="PbH1"/>
</dbReference>
<dbReference type="PANTHER" id="PTHR31375">
    <property type="match status" value="1"/>
</dbReference>
<dbReference type="Pfam" id="PF00295">
    <property type="entry name" value="Glyco_hydro_28"/>
    <property type="match status" value="1"/>
</dbReference>
<dbReference type="AlphaFoldDB" id="A0A835IFS9"/>
<sequence>MDLKEFFILSLLLCCAQFGWTRMPRNYLDETSASHVNVMDFEAVGDGETDDSQILGHILAPSEISSWESKHVETWILFDSIKGLTINGSGSGKIDGQGSSWWECKSEAKCSSAPTAVGVNGCDDFQINGLKFVNSQGMHVVLNKCNGVKISNVEISAPEDSPNTDGIHFQRCKNVEITNSVIGTGDDCISIGTATSNVNISKVFCGPGHGISVGSLGKHDSAAVEQIHVSNCTLRSTMYGARIKTWQGGSGFAKSITFEDIIIDSTDNPIVIDQYYCNGNHNCGNNTSAVEVSDVKFINFQGTSSSKTAIKLACSETVACTDIHLRQVHLKTPESNEVKAYCLNVKGTSTDVNPDVPCLDN</sequence>
<evidence type="ECO:0000313" key="11">
    <source>
        <dbReference type="EMBL" id="KAF9614953.1"/>
    </source>
</evidence>
<feature type="signal peptide" evidence="10">
    <location>
        <begin position="1"/>
        <end position="21"/>
    </location>
</feature>
<dbReference type="GO" id="GO:0004650">
    <property type="term" value="F:polygalacturonase activity"/>
    <property type="evidence" value="ECO:0007669"/>
    <property type="project" value="InterPro"/>
</dbReference>
<evidence type="ECO:0000256" key="6">
    <source>
        <dbReference type="ARBA" id="ARBA00023295"/>
    </source>
</evidence>
<dbReference type="EMBL" id="JADFTS010000003">
    <property type="protein sequence ID" value="KAF9614953.1"/>
    <property type="molecule type" value="Genomic_DNA"/>
</dbReference>
<keyword evidence="3" id="KW-0134">Cell wall</keyword>
<dbReference type="SMART" id="SM00710">
    <property type="entry name" value="PbH1"/>
    <property type="match status" value="5"/>
</dbReference>
<organism evidence="11 12">
    <name type="scientific">Coptis chinensis</name>
    <dbReference type="NCBI Taxonomy" id="261450"/>
    <lineage>
        <taxon>Eukaryota</taxon>
        <taxon>Viridiplantae</taxon>
        <taxon>Streptophyta</taxon>
        <taxon>Embryophyta</taxon>
        <taxon>Tracheophyta</taxon>
        <taxon>Spermatophyta</taxon>
        <taxon>Magnoliopsida</taxon>
        <taxon>Ranunculales</taxon>
        <taxon>Ranunculaceae</taxon>
        <taxon>Coptidoideae</taxon>
        <taxon>Coptis</taxon>
    </lineage>
</organism>
<dbReference type="Proteomes" id="UP000631114">
    <property type="component" value="Unassembled WGS sequence"/>
</dbReference>
<reference evidence="11 12" key="1">
    <citation type="submission" date="2020-10" db="EMBL/GenBank/DDBJ databases">
        <title>The Coptis chinensis genome and diversification of protoberbering-type alkaloids.</title>
        <authorList>
            <person name="Wang B."/>
            <person name="Shu S."/>
            <person name="Song C."/>
            <person name="Liu Y."/>
        </authorList>
    </citation>
    <scope>NUCLEOTIDE SEQUENCE [LARGE SCALE GENOMIC DNA]</scope>
    <source>
        <strain evidence="11">HL-2020</strain>
        <tissue evidence="11">Leaf</tissue>
    </source>
</reference>
<dbReference type="Gene3D" id="2.160.20.10">
    <property type="entry name" value="Single-stranded right-handed beta-helix, Pectin lyase-like"/>
    <property type="match status" value="1"/>
</dbReference>
<evidence type="ECO:0000256" key="2">
    <source>
        <dbReference type="ARBA" id="ARBA00008834"/>
    </source>
</evidence>
<evidence type="ECO:0000256" key="7">
    <source>
        <dbReference type="ARBA" id="ARBA00023316"/>
    </source>
</evidence>
<keyword evidence="12" id="KW-1185">Reference proteome</keyword>
<evidence type="ECO:0000313" key="12">
    <source>
        <dbReference type="Proteomes" id="UP000631114"/>
    </source>
</evidence>